<dbReference type="InParanoid" id="C1EF54"/>
<dbReference type="EMBL" id="CP001331">
    <property type="protein sequence ID" value="ACO67033.1"/>
    <property type="molecule type" value="Genomic_DNA"/>
</dbReference>
<feature type="compositionally biased region" description="Low complexity" evidence="1">
    <location>
        <begin position="85"/>
        <end position="98"/>
    </location>
</feature>
<dbReference type="AlphaFoldDB" id="C1EF54"/>
<dbReference type="RefSeq" id="XP_002505775.1">
    <property type="nucleotide sequence ID" value="XM_002505729.1"/>
</dbReference>
<sequence length="152" mass="15900">MTRTRRADSAQPAHDTADSTKQLKDTKRHLPGKSKLPRPKKSGRIPEEDHDHLLAKPKAYAAPPDPHPSAVRVESSSEPAHDVVRVSASPRRSPRLAVGPGGRRSPLTTAEAVAAATSARTPGLALPTQPGSFGTRAVGPDMSIAGAMSRGG</sequence>
<feature type="compositionally biased region" description="Basic and acidic residues" evidence="1">
    <location>
        <begin position="15"/>
        <end position="25"/>
    </location>
</feature>
<dbReference type="KEGG" id="mis:MICPUN_63669"/>
<reference evidence="2 3" key="1">
    <citation type="journal article" date="2009" name="Science">
        <title>Green evolution and dynamic adaptations revealed by genomes of the marine picoeukaryotes Micromonas.</title>
        <authorList>
            <person name="Worden A.Z."/>
            <person name="Lee J.H."/>
            <person name="Mock T."/>
            <person name="Rouze P."/>
            <person name="Simmons M.P."/>
            <person name="Aerts A.L."/>
            <person name="Allen A.E."/>
            <person name="Cuvelier M.L."/>
            <person name="Derelle E."/>
            <person name="Everett M.V."/>
            <person name="Foulon E."/>
            <person name="Grimwood J."/>
            <person name="Gundlach H."/>
            <person name="Henrissat B."/>
            <person name="Napoli C."/>
            <person name="McDonald S.M."/>
            <person name="Parker M.S."/>
            <person name="Rombauts S."/>
            <person name="Salamov A."/>
            <person name="Von Dassow P."/>
            <person name="Badger J.H."/>
            <person name="Coutinho P.M."/>
            <person name="Demir E."/>
            <person name="Dubchak I."/>
            <person name="Gentemann C."/>
            <person name="Eikrem W."/>
            <person name="Gready J.E."/>
            <person name="John U."/>
            <person name="Lanier W."/>
            <person name="Lindquist E.A."/>
            <person name="Lucas S."/>
            <person name="Mayer K.F."/>
            <person name="Moreau H."/>
            <person name="Not F."/>
            <person name="Otillar R."/>
            <person name="Panaud O."/>
            <person name="Pangilinan J."/>
            <person name="Paulsen I."/>
            <person name="Piegu B."/>
            <person name="Poliakov A."/>
            <person name="Robbens S."/>
            <person name="Schmutz J."/>
            <person name="Toulza E."/>
            <person name="Wyss T."/>
            <person name="Zelensky A."/>
            <person name="Zhou K."/>
            <person name="Armbrust E.V."/>
            <person name="Bhattacharya D."/>
            <person name="Goodenough U.W."/>
            <person name="Van de Peer Y."/>
            <person name="Grigoriev I.V."/>
        </authorList>
    </citation>
    <scope>NUCLEOTIDE SEQUENCE [LARGE SCALE GENOMIC DNA]</scope>
    <source>
        <strain evidence="3">RCC299 / NOUM17</strain>
    </source>
</reference>
<evidence type="ECO:0000313" key="3">
    <source>
        <dbReference type="Proteomes" id="UP000002009"/>
    </source>
</evidence>
<evidence type="ECO:0000256" key="1">
    <source>
        <dbReference type="SAM" id="MobiDB-lite"/>
    </source>
</evidence>
<keyword evidence="3" id="KW-1185">Reference proteome</keyword>
<protein>
    <submittedName>
        <fullName evidence="2">Uncharacterized protein</fullName>
    </submittedName>
</protein>
<name>C1EF54_MICCC</name>
<proteinExistence type="predicted"/>
<gene>
    <name evidence="2" type="ORF">MICPUN_63669</name>
</gene>
<evidence type="ECO:0000313" key="2">
    <source>
        <dbReference type="EMBL" id="ACO67033.1"/>
    </source>
</evidence>
<feature type="region of interest" description="Disordered" evidence="1">
    <location>
        <begin position="1"/>
        <end position="152"/>
    </location>
</feature>
<dbReference type="GeneID" id="8248462"/>
<feature type="compositionally biased region" description="Basic and acidic residues" evidence="1">
    <location>
        <begin position="44"/>
        <end position="54"/>
    </location>
</feature>
<dbReference type="Proteomes" id="UP000002009">
    <property type="component" value="Chromosome 13"/>
</dbReference>
<accession>C1EF54</accession>
<organism evidence="2 3">
    <name type="scientific">Micromonas commoda (strain RCC299 / NOUM17 / CCMP2709)</name>
    <name type="common">Picoplanktonic green alga</name>
    <dbReference type="NCBI Taxonomy" id="296587"/>
    <lineage>
        <taxon>Eukaryota</taxon>
        <taxon>Viridiplantae</taxon>
        <taxon>Chlorophyta</taxon>
        <taxon>Mamiellophyceae</taxon>
        <taxon>Mamiellales</taxon>
        <taxon>Mamiellaceae</taxon>
        <taxon>Micromonas</taxon>
    </lineage>
</organism>
<feature type="compositionally biased region" description="Basic residues" evidence="1">
    <location>
        <begin position="26"/>
        <end position="43"/>
    </location>
</feature>
<feature type="compositionally biased region" description="Low complexity" evidence="1">
    <location>
        <begin position="108"/>
        <end position="121"/>
    </location>
</feature>